<organism evidence="2">
    <name type="scientific">Arion vulgaris</name>
    <dbReference type="NCBI Taxonomy" id="1028688"/>
    <lineage>
        <taxon>Eukaryota</taxon>
        <taxon>Metazoa</taxon>
        <taxon>Spiralia</taxon>
        <taxon>Lophotrochozoa</taxon>
        <taxon>Mollusca</taxon>
        <taxon>Gastropoda</taxon>
        <taxon>Heterobranchia</taxon>
        <taxon>Euthyneura</taxon>
        <taxon>Panpulmonata</taxon>
        <taxon>Eupulmonata</taxon>
        <taxon>Stylommatophora</taxon>
        <taxon>Helicina</taxon>
        <taxon>Arionoidea</taxon>
        <taxon>Arionidae</taxon>
        <taxon>Arion</taxon>
    </lineage>
</organism>
<proteinExistence type="predicted"/>
<sequence>KVTDTKKDTYSSSVVKHAFRTEKTLLKENSPPIQRSSKLVAREIKIERLDSGISVTSYKDNDVAASTNSASKPTATAAVDNKTRETKTGKVNAGLSSSSSSSKTDIVKPQPEFAQVKLRKARSEQSEVVVKLPPGRGNLKVDSSDVDEKRISCKINSERFERLMFDFQR</sequence>
<dbReference type="EMBL" id="HACG01004997">
    <property type="protein sequence ID" value="CEK51862.1"/>
    <property type="molecule type" value="Transcribed_RNA"/>
</dbReference>
<reference evidence="2" key="1">
    <citation type="submission" date="2014-12" db="EMBL/GenBank/DDBJ databases">
        <title>Insight into the proteome of Arion vulgaris.</title>
        <authorList>
            <person name="Aradska J."/>
            <person name="Bulat T."/>
            <person name="Smidak R."/>
            <person name="Sarate P."/>
            <person name="Gangsoo J."/>
            <person name="Sialana F."/>
            <person name="Bilban M."/>
            <person name="Lubec G."/>
        </authorList>
    </citation>
    <scope>NUCLEOTIDE SEQUENCE</scope>
    <source>
        <tissue evidence="2">Skin</tissue>
    </source>
</reference>
<gene>
    <name evidence="2" type="primary">ORF14687</name>
</gene>
<protein>
    <submittedName>
        <fullName evidence="2">Uncharacterized protein</fullName>
    </submittedName>
</protein>
<evidence type="ECO:0000256" key="1">
    <source>
        <dbReference type="SAM" id="MobiDB-lite"/>
    </source>
</evidence>
<feature type="non-terminal residue" evidence="2">
    <location>
        <position position="169"/>
    </location>
</feature>
<feature type="region of interest" description="Disordered" evidence="1">
    <location>
        <begin position="63"/>
        <end position="108"/>
    </location>
</feature>
<feature type="non-terminal residue" evidence="2">
    <location>
        <position position="1"/>
    </location>
</feature>
<feature type="compositionally biased region" description="Polar residues" evidence="1">
    <location>
        <begin position="63"/>
        <end position="74"/>
    </location>
</feature>
<name>A0A0B6Y6C0_9EUPU</name>
<dbReference type="AlphaFoldDB" id="A0A0B6Y6C0"/>
<accession>A0A0B6Y6C0</accession>
<evidence type="ECO:0000313" key="2">
    <source>
        <dbReference type="EMBL" id="CEK51862.1"/>
    </source>
</evidence>